<dbReference type="Gene3D" id="3.40.50.410">
    <property type="entry name" value="von Willebrand factor, type A domain"/>
    <property type="match status" value="1"/>
</dbReference>
<evidence type="ECO:0000259" key="5">
    <source>
        <dbReference type="Pfam" id="PF23560"/>
    </source>
</evidence>
<evidence type="ECO:0000259" key="7">
    <source>
        <dbReference type="Pfam" id="PF25106"/>
    </source>
</evidence>
<dbReference type="AlphaFoldDB" id="A0A3Q1EGI6"/>
<evidence type="ECO:0000256" key="1">
    <source>
        <dbReference type="ARBA" id="ARBA00004613"/>
    </source>
</evidence>
<feature type="domain" description="Hemicentin/VWA7 galactose-binding" evidence="5">
    <location>
        <begin position="524"/>
        <end position="623"/>
    </location>
</feature>
<dbReference type="PANTHER" id="PTHR14905">
    <property type="entry name" value="NG37"/>
    <property type="match status" value="1"/>
</dbReference>
<evidence type="ECO:0000256" key="4">
    <source>
        <dbReference type="ARBA" id="ARBA00023180"/>
    </source>
</evidence>
<dbReference type="InterPro" id="IPR057615">
    <property type="entry name" value="Ig_VWA7"/>
</dbReference>
<dbReference type="Pfam" id="PF23619">
    <property type="entry name" value="Ig_VWA7"/>
    <property type="match status" value="1"/>
</dbReference>
<dbReference type="Ensembl" id="ENSAPOT00000013965.1">
    <property type="protein sequence ID" value="ENSAPOP00000002137.1"/>
    <property type="gene ID" value="ENSAPOG00000003506.1"/>
</dbReference>
<dbReference type="Proteomes" id="UP000257200">
    <property type="component" value="Unplaced"/>
</dbReference>
<sequence length="1018" mass="107304">MGFKGEHQKPQKGKLKAPSSIMATRQTAVFLVVVVLSLPGLTNCFLHTSSVDGLSSTHRDITRKAILRKTAEVCRDIAAAEARDFSLNIDDSLSVTRVQRACSSSSNSTSSSSTDMFQNAIKSMHRSNADVDRSFPLDVEYHFHDEAIQAGRKIITEGLSSVKANMRLGNFAAARETLGRICHTLQDFYSHSNWAELEKTTPYSTLIRPDQPLENLAGPDTPTCKSCTGATMCADNILPAVLSQGLITSGYFNVISSVKPAGKCSHGGQADKTSTVDPVGGINKDGVESGHGSFHKRAANLAVDATMELLEDIRVAAGDQSFLQLMDLSQAPALCFVIDTTGSMRDDIESAKNVSFNIIDKRRETQQEPSEYILVPFNDPDFGPVIRTADADKFKVSINNLTAIGGGDNPELSLSGLQLALTAAPPSSQIFVFTDAPAKDTQLKETVTALIETTNSVVTFLLTDVRARRRRDSRGLAPRVLSGGQTQLYRDLAQTSGGQAIEVPKSGLPLATAVIEDLTVSAVVTVFQAAINPGRPENLTFTVDALINNMIIYITGASSLTFTLTSSTGLSQTSSQFNGPLANFTTVGNLRRIMLITGNQTGLWNISINSNIAYTVKVTGQSSVNFIYELVDVQEGAHGGVIPIEGRPIAGANVSLLVTVTGSDNVTVTEATLFNSLGLTEISGSIQSLGNNDFLVRFIAVPAGEFAVRLTGQDTSSTSRSTLNTFQRQASTQIKTSSLSVTAQAGITIEPGSTASIPFTVSSSTTGTFTVRVNNDRNYNATSPSSVAIGTSSGGKANGTVTLTPPASTVSGTDVTLTIEVQNAVTTEINYAVLRFSVATRVTDLSRPVCQETNVSGNCNSSSSPCAISFWNFSTVFTDGINGTGIASITLRQGNGTLDTRTVTGAGGENITVVTYNSSCCSPAVELAAVDRVGNVGTCGGRATVLTSAAPTTTTTVTTTTTPKTTTTTTTTTIPPVTTVTHMTTAPTVIVAATSTAGHTLSMSHCVWISVAVSLIWK</sequence>
<dbReference type="Pfam" id="PF23560">
    <property type="entry name" value="GBD_Hemicentin"/>
    <property type="match status" value="1"/>
</dbReference>
<keyword evidence="10" id="KW-1185">Reference proteome</keyword>
<accession>A0A3Q1EGI6</accession>
<dbReference type="STRING" id="80966.ENSAPOP00000002137"/>
<feature type="domain" description="Hemicentin-1-like von Willebrand factor A" evidence="7">
    <location>
        <begin position="333"/>
        <end position="504"/>
    </location>
</feature>
<feature type="domain" description="VWA7 N-terminal" evidence="8">
    <location>
        <begin position="94"/>
        <end position="323"/>
    </location>
</feature>
<dbReference type="InterPro" id="IPR056475">
    <property type="entry name" value="GBD_Hemicentin/VWA7"/>
</dbReference>
<dbReference type="InterPro" id="IPR056862">
    <property type="entry name" value="VWA7_N"/>
</dbReference>
<evidence type="ECO:0000313" key="10">
    <source>
        <dbReference type="Proteomes" id="UP000257200"/>
    </source>
</evidence>
<keyword evidence="3" id="KW-0732">Signal</keyword>
<organism evidence="9 10">
    <name type="scientific">Acanthochromis polyacanthus</name>
    <name type="common">spiny chromis</name>
    <dbReference type="NCBI Taxonomy" id="80966"/>
    <lineage>
        <taxon>Eukaryota</taxon>
        <taxon>Metazoa</taxon>
        <taxon>Chordata</taxon>
        <taxon>Craniata</taxon>
        <taxon>Vertebrata</taxon>
        <taxon>Euteleostomi</taxon>
        <taxon>Actinopterygii</taxon>
        <taxon>Neopterygii</taxon>
        <taxon>Teleostei</taxon>
        <taxon>Neoteleostei</taxon>
        <taxon>Acanthomorphata</taxon>
        <taxon>Ovalentaria</taxon>
        <taxon>Pomacentridae</taxon>
        <taxon>Acanthochromis</taxon>
    </lineage>
</organism>
<protein>
    <submittedName>
        <fullName evidence="9">von Willebrand factor A domain-containing protein 7-like</fullName>
    </submittedName>
</protein>
<evidence type="ECO:0000259" key="6">
    <source>
        <dbReference type="Pfam" id="PF23619"/>
    </source>
</evidence>
<proteinExistence type="predicted"/>
<reference evidence="9" key="1">
    <citation type="submission" date="2025-08" db="UniProtKB">
        <authorList>
            <consortium name="Ensembl"/>
        </authorList>
    </citation>
    <scope>IDENTIFICATION</scope>
</reference>
<name>A0A3Q1EGI6_9TELE</name>
<evidence type="ECO:0000313" key="9">
    <source>
        <dbReference type="Ensembl" id="ENSAPOP00000002137.1"/>
    </source>
</evidence>
<comment type="subcellular location">
    <subcellularLocation>
        <location evidence="1">Secreted</location>
    </subcellularLocation>
</comment>
<dbReference type="GeneTree" id="ENSGT00390000011517"/>
<dbReference type="Pfam" id="PF25106">
    <property type="entry name" value="VWA_4"/>
    <property type="match status" value="1"/>
</dbReference>
<evidence type="ECO:0000256" key="2">
    <source>
        <dbReference type="ARBA" id="ARBA00022525"/>
    </source>
</evidence>
<dbReference type="SUPFAM" id="SSF53300">
    <property type="entry name" value="vWA-like"/>
    <property type="match status" value="1"/>
</dbReference>
<evidence type="ECO:0000256" key="3">
    <source>
        <dbReference type="ARBA" id="ARBA00022729"/>
    </source>
</evidence>
<feature type="domain" description="VWA7 Ig-like" evidence="6">
    <location>
        <begin position="740"/>
        <end position="839"/>
    </location>
</feature>
<dbReference type="Pfam" id="PF25107">
    <property type="entry name" value="VWA7_N"/>
    <property type="match status" value="1"/>
</dbReference>
<dbReference type="GO" id="GO:0005576">
    <property type="term" value="C:extracellular region"/>
    <property type="evidence" value="ECO:0007669"/>
    <property type="project" value="UniProtKB-SubCell"/>
</dbReference>
<keyword evidence="4" id="KW-0325">Glycoprotein</keyword>
<dbReference type="InterPro" id="IPR052577">
    <property type="entry name" value="VWA7"/>
</dbReference>
<dbReference type="InterPro" id="IPR036465">
    <property type="entry name" value="vWFA_dom_sf"/>
</dbReference>
<keyword evidence="2" id="KW-0964">Secreted</keyword>
<dbReference type="InParanoid" id="A0A3Q1EGI6"/>
<dbReference type="InterPro" id="IPR056861">
    <property type="entry name" value="HMCN1-like_VWA"/>
</dbReference>
<evidence type="ECO:0000259" key="8">
    <source>
        <dbReference type="Pfam" id="PF25107"/>
    </source>
</evidence>
<dbReference type="PANTHER" id="PTHR14905:SF18">
    <property type="entry name" value="VON WILLEBRAND FACTOR A DOMAIN-CONTAINING 10, TANDEM DUPLICATE 1-RELATED"/>
    <property type="match status" value="1"/>
</dbReference>
<reference evidence="9" key="2">
    <citation type="submission" date="2025-09" db="UniProtKB">
        <authorList>
            <consortium name="Ensembl"/>
        </authorList>
    </citation>
    <scope>IDENTIFICATION</scope>
</reference>